<evidence type="ECO:0000256" key="1">
    <source>
        <dbReference type="SAM" id="SignalP"/>
    </source>
</evidence>
<dbReference type="Pfam" id="PF05580">
    <property type="entry name" value="Peptidase_S55"/>
    <property type="match status" value="1"/>
</dbReference>
<organism evidence="3 4">
    <name type="scientific">Mesoterricola silvestris</name>
    <dbReference type="NCBI Taxonomy" id="2927979"/>
    <lineage>
        <taxon>Bacteria</taxon>
        <taxon>Pseudomonadati</taxon>
        <taxon>Acidobacteriota</taxon>
        <taxon>Holophagae</taxon>
        <taxon>Holophagales</taxon>
        <taxon>Holophagaceae</taxon>
        <taxon>Mesoterricola</taxon>
    </lineage>
</organism>
<feature type="signal peptide" evidence="1">
    <location>
        <begin position="1"/>
        <end position="23"/>
    </location>
</feature>
<evidence type="ECO:0000313" key="3">
    <source>
        <dbReference type="EMBL" id="BDU73908.1"/>
    </source>
</evidence>
<proteinExistence type="predicted"/>
<keyword evidence="1" id="KW-0732">Signal</keyword>
<dbReference type="InterPro" id="IPR008763">
    <property type="entry name" value="Peptidase_S55"/>
</dbReference>
<dbReference type="EMBL" id="AP027080">
    <property type="protein sequence ID" value="BDU73908.1"/>
    <property type="molecule type" value="Genomic_DNA"/>
</dbReference>
<evidence type="ECO:0000259" key="2">
    <source>
        <dbReference type="PROSITE" id="PS51494"/>
    </source>
</evidence>
<dbReference type="AlphaFoldDB" id="A0AA48H8U5"/>
<dbReference type="Proteomes" id="UP001238179">
    <property type="component" value="Chromosome"/>
</dbReference>
<dbReference type="PROSITE" id="PS51494">
    <property type="entry name" value="SPOIVB"/>
    <property type="match status" value="1"/>
</dbReference>
<feature type="chain" id="PRO_5041415551" description="Peptidase S55 domain-containing protein" evidence="1">
    <location>
        <begin position="24"/>
        <end position="590"/>
    </location>
</feature>
<feature type="domain" description="Peptidase S55" evidence="2">
    <location>
        <begin position="1"/>
        <end position="143"/>
    </location>
</feature>
<sequence length="590" mass="62111">MPLPLRSLIISCVLALLGPLATAAAQPPATMGVSEIRTGMKGVGRTVWQGGKIETFQFEVLGLQKNFAPGRSLILVRASGGPLANTGILAGMSGSPCYIDGKLIGALSIGFAFEKEPIGGITPIGEMLDGLRDLTEAPSTRTPLILPRMEPPKVLKSALLGHMVPVSEILGTTEVPEGGQMLPIPVFGASTAPELQSLWAGLPLKPMGAVAAGTGTGEASPLEPGGMVAVNLVQGDLEMSASGTITYLSGKKVLCFGHQLFNLGAVDLPLWSASVAVCVPNYNSSFKLSQSVAPVGALRLDRSMGIAALLGAEPRMVPMRVGLNLGGRRNLNFKFELMDHPVVTPNLAAMVLAQTISTYVRGAGFQSLSLQGNIKLAGHPAIEIENMVADLNANRMAMYLGGILQVLTMNPWERPVVEGISLTVKAEERLDLTAISGVRTLKARVKRGQTLPVYVVLQNIQGVKETTTMNLFVPPSARPGKATLLVGDGFSLINADPDERAIDVSGLGDLVRMLNGGMRNNHAYALLVQTQPGAGLRGARIEGVPPTITAMLGADGDFNANRLQRQIISRGVLPLESEVRGLISMELEVE</sequence>
<name>A0AA48H8U5_9BACT</name>
<reference evidence="4" key="1">
    <citation type="journal article" date="2023" name="Int. J. Syst. Evol. Microbiol.">
        <title>Mesoterricola silvestris gen. nov., sp. nov., Mesoterricola sediminis sp. nov., Geothrix oryzae sp. nov., Geothrix edaphica sp. nov., Geothrix rubra sp. nov., and Geothrix limicola sp. nov., six novel members of Acidobacteriota isolated from soils.</title>
        <authorList>
            <person name="Itoh H."/>
            <person name="Sugisawa Y."/>
            <person name="Mise K."/>
            <person name="Xu Z."/>
            <person name="Kuniyasu M."/>
            <person name="Ushijima N."/>
            <person name="Kawano K."/>
            <person name="Kobayashi E."/>
            <person name="Shiratori Y."/>
            <person name="Masuda Y."/>
            <person name="Senoo K."/>
        </authorList>
    </citation>
    <scope>NUCLEOTIDE SEQUENCE [LARGE SCALE GENOMIC DNA]</scope>
    <source>
        <strain evidence="4">W79</strain>
    </source>
</reference>
<evidence type="ECO:0000313" key="4">
    <source>
        <dbReference type="Proteomes" id="UP001238179"/>
    </source>
</evidence>
<gene>
    <name evidence="3" type="ORF">METEAL_30820</name>
</gene>
<accession>A0AA48H8U5</accession>
<keyword evidence="4" id="KW-1185">Reference proteome</keyword>
<dbReference type="KEGG" id="msil:METEAL_30820"/>
<protein>
    <recommendedName>
        <fullName evidence="2">Peptidase S55 domain-containing protein</fullName>
    </recommendedName>
</protein>